<name>A0A8A1LPP9_AJEC8</name>
<evidence type="ECO:0000313" key="2">
    <source>
        <dbReference type="Proteomes" id="UP000663419"/>
    </source>
</evidence>
<protein>
    <submittedName>
        <fullName evidence="1">Uncharacterized protein</fullName>
    </submittedName>
</protein>
<reference evidence="1" key="1">
    <citation type="submission" date="2021-01" db="EMBL/GenBank/DDBJ databases">
        <title>Chromosome-level genome assembly of a human fungal pathogen reveals clustering of transcriptionally co-regulated genes.</title>
        <authorList>
            <person name="Voorhies M."/>
            <person name="Cohen S."/>
            <person name="Shea T.P."/>
            <person name="Petrus S."/>
            <person name="Munoz J.F."/>
            <person name="Poplawski S."/>
            <person name="Goldman W.E."/>
            <person name="Michael T."/>
            <person name="Cuomo C.A."/>
            <person name="Sil A."/>
            <person name="Beyhan S."/>
        </authorList>
    </citation>
    <scope>NUCLEOTIDE SEQUENCE</scope>
    <source>
        <strain evidence="1">H88</strain>
    </source>
</reference>
<accession>A0A8A1LPP9</accession>
<evidence type="ECO:0000313" key="1">
    <source>
        <dbReference type="EMBL" id="QSS53982.1"/>
    </source>
</evidence>
<proteinExistence type="predicted"/>
<dbReference type="VEuPathDB" id="FungiDB:I7I53_01410"/>
<gene>
    <name evidence="1" type="ORF">I7I53_01410</name>
</gene>
<organism evidence="1 2">
    <name type="scientific">Ajellomyces capsulatus (strain H88)</name>
    <name type="common">Darling's disease fungus</name>
    <name type="synonym">Histoplasma capsulatum</name>
    <dbReference type="NCBI Taxonomy" id="544711"/>
    <lineage>
        <taxon>Eukaryota</taxon>
        <taxon>Fungi</taxon>
        <taxon>Dikarya</taxon>
        <taxon>Ascomycota</taxon>
        <taxon>Pezizomycotina</taxon>
        <taxon>Eurotiomycetes</taxon>
        <taxon>Eurotiomycetidae</taxon>
        <taxon>Onygenales</taxon>
        <taxon>Ajellomycetaceae</taxon>
        <taxon>Histoplasma</taxon>
    </lineage>
</organism>
<dbReference type="EMBL" id="CP069104">
    <property type="protein sequence ID" value="QSS53982.1"/>
    <property type="molecule type" value="Genomic_DNA"/>
</dbReference>
<dbReference type="Proteomes" id="UP000663419">
    <property type="component" value="Chromosome 3"/>
</dbReference>
<sequence>MPLRQNRPPGHHGRSGAIYGELVQGLRQSSPSGLSLHLCPRCLFALGNMASRDGMSLVRRTRKTMRNAGR</sequence>
<dbReference type="AlphaFoldDB" id="A0A8A1LPP9"/>